<feature type="compositionally biased region" description="Polar residues" evidence="1">
    <location>
        <begin position="793"/>
        <end position="805"/>
    </location>
</feature>
<feature type="region of interest" description="Disordered" evidence="1">
    <location>
        <begin position="382"/>
        <end position="406"/>
    </location>
</feature>
<protein>
    <submittedName>
        <fullName evidence="2">Uncharacterized protein</fullName>
    </submittedName>
</protein>
<name>A0A310SF00_9HYME</name>
<proteinExistence type="predicted"/>
<feature type="region of interest" description="Disordered" evidence="1">
    <location>
        <begin position="739"/>
        <end position="805"/>
    </location>
</feature>
<dbReference type="Proteomes" id="UP000250275">
    <property type="component" value="Unassembled WGS sequence"/>
</dbReference>
<feature type="compositionally biased region" description="Low complexity" evidence="1">
    <location>
        <begin position="749"/>
        <end position="792"/>
    </location>
</feature>
<organism evidence="2 3">
    <name type="scientific">Eufriesea mexicana</name>
    <dbReference type="NCBI Taxonomy" id="516756"/>
    <lineage>
        <taxon>Eukaryota</taxon>
        <taxon>Metazoa</taxon>
        <taxon>Ecdysozoa</taxon>
        <taxon>Arthropoda</taxon>
        <taxon>Hexapoda</taxon>
        <taxon>Insecta</taxon>
        <taxon>Pterygota</taxon>
        <taxon>Neoptera</taxon>
        <taxon>Endopterygota</taxon>
        <taxon>Hymenoptera</taxon>
        <taxon>Apocrita</taxon>
        <taxon>Aculeata</taxon>
        <taxon>Apoidea</taxon>
        <taxon>Anthophila</taxon>
        <taxon>Apidae</taxon>
        <taxon>Eufriesea</taxon>
    </lineage>
</organism>
<gene>
    <name evidence="2" type="ORF">WN48_09738</name>
</gene>
<sequence length="876" mass="97653">MVSPSGSGVIFLEISSKLTVVKNRILSFRIKNIIFERVEDSNSVAPPTVKISEIIRTILSVGVIANIPGYVSSSEFVVLCLLLILSLGHCQDNDLPSRFEIESSINRTIEEVERQVREDSSLPQLSRQEIVNILQNITSRDLKEFKDKGKFERARNLYQRALMVVLPYSAEESSGNLKDLFTKPPMTQMIPDFLKSETGKNLSVEEGARKEDNDVQNSEALVTENLVLNPDSYKTTLKESTTMKNRYKNHRDTYSEVRTKVPLKETLKLDSTPVRFSFNLENLQKNAHAAEKTTTMKYPIYRGNESNGSELEIIYSTSVTDEPTTKSASKEITIDLEKIRGNQNILTSSQWRYNAPPITTKPTLPSKLDKVPFLPTIISDPEDRFPVSSTQKSEVFTKDTRSTEVPAISSERPTALYVTPMSTETSSKVKYSSTYSLNSAGFRQATPINTISTTTSMPVRSEVMDLLASIGLRPDNNSNVEDVYKKNKDILESKVQVPDLNSIQGSISGLTSVGSNAVSIVDQNTFETTGSEIKKGVKNLTPDVQMLFQRFGLQTSNLDQSSTTTTQKTTVNLNSYTNFKPLPTSSVKDQEMREFLAKFGLGVNNKRKQKSMKASTEAPSVIEAVPHNMRGILENIGLISNSQRASKAVINTVEDMESTETSKFHVFKPHEVTLKDENQRNKINELLDTVKQVQEGKADIQKVRKVANDLLKTTKILKDGPDPLKLEEIIKTYNENVRNEVKRQEEQQQEATTTTTTTEQTITPSSPATESAETTLSTSTTTDSARAASDQSNSTAEISSEDTSTTATNLMALEESFGGTTKEPDPVLPPRRKSGLYFLVDWNSFLEVGEEDKEKINLRFQPKVGDRSRFLPVTVP</sequence>
<keyword evidence="3" id="KW-1185">Reference proteome</keyword>
<dbReference type="OrthoDB" id="8192746at2759"/>
<reference evidence="2 3" key="1">
    <citation type="submission" date="2015-07" db="EMBL/GenBank/DDBJ databases">
        <title>The genome of Eufriesea mexicana.</title>
        <authorList>
            <person name="Pan H."/>
            <person name="Kapheim K."/>
        </authorList>
    </citation>
    <scope>NUCLEOTIDE SEQUENCE [LARGE SCALE GENOMIC DNA]</scope>
    <source>
        <strain evidence="2">0111107269</strain>
        <tissue evidence="2">Whole body</tissue>
    </source>
</reference>
<evidence type="ECO:0000313" key="3">
    <source>
        <dbReference type="Proteomes" id="UP000250275"/>
    </source>
</evidence>
<dbReference type="AlphaFoldDB" id="A0A310SF00"/>
<dbReference type="EMBL" id="KQ766789">
    <property type="protein sequence ID" value="OAD53576.1"/>
    <property type="molecule type" value="Genomic_DNA"/>
</dbReference>
<accession>A0A310SF00</accession>
<evidence type="ECO:0000313" key="2">
    <source>
        <dbReference type="EMBL" id="OAD53576.1"/>
    </source>
</evidence>
<evidence type="ECO:0000256" key="1">
    <source>
        <dbReference type="SAM" id="MobiDB-lite"/>
    </source>
</evidence>